<dbReference type="Proteomes" id="UP001596417">
    <property type="component" value="Unassembled WGS sequence"/>
</dbReference>
<proteinExistence type="predicted"/>
<evidence type="ECO:0000313" key="2">
    <source>
        <dbReference type="Proteomes" id="UP001596417"/>
    </source>
</evidence>
<dbReference type="Pfam" id="PF23444">
    <property type="entry name" value="DUF7127"/>
    <property type="match status" value="1"/>
</dbReference>
<accession>A0ABD5YHX4</accession>
<evidence type="ECO:0008006" key="3">
    <source>
        <dbReference type="Google" id="ProtNLM"/>
    </source>
</evidence>
<dbReference type="InterPro" id="IPR055551">
    <property type="entry name" value="DUF7127"/>
</dbReference>
<gene>
    <name evidence="1" type="ORF">ACFQL7_02635</name>
</gene>
<evidence type="ECO:0000313" key="1">
    <source>
        <dbReference type="EMBL" id="MFC7188848.1"/>
    </source>
</evidence>
<organism evidence="1 2">
    <name type="scientific">Halocatena marina</name>
    <dbReference type="NCBI Taxonomy" id="2934937"/>
    <lineage>
        <taxon>Archaea</taxon>
        <taxon>Methanobacteriati</taxon>
        <taxon>Methanobacteriota</taxon>
        <taxon>Stenosarchaea group</taxon>
        <taxon>Halobacteria</taxon>
        <taxon>Halobacteriales</taxon>
        <taxon>Natronomonadaceae</taxon>
        <taxon>Halocatena</taxon>
    </lineage>
</organism>
<sequence>MNEQQRFTEQGGFITRYDYDDETVLVADIGLSTEASIDVVDDTAIVVIGDEQYEFDVPAGDAQAFIKNGIVTIEVER</sequence>
<dbReference type="AlphaFoldDB" id="A0ABD5YHX4"/>
<protein>
    <recommendedName>
        <fullName evidence="3">Hsp20/alpha crystallin family protein</fullName>
    </recommendedName>
</protein>
<reference evidence="1 2" key="1">
    <citation type="journal article" date="2019" name="Int. J. Syst. Evol. Microbiol.">
        <title>The Global Catalogue of Microorganisms (GCM) 10K type strain sequencing project: providing services to taxonomists for standard genome sequencing and annotation.</title>
        <authorList>
            <consortium name="The Broad Institute Genomics Platform"/>
            <consortium name="The Broad Institute Genome Sequencing Center for Infectious Disease"/>
            <person name="Wu L."/>
            <person name="Ma J."/>
        </authorList>
    </citation>
    <scope>NUCLEOTIDE SEQUENCE [LARGE SCALE GENOMIC DNA]</scope>
    <source>
        <strain evidence="1 2">RDMS1</strain>
    </source>
</reference>
<name>A0ABD5YHX4_9EURY</name>
<keyword evidence="2" id="KW-1185">Reference proteome</keyword>
<dbReference type="EMBL" id="JBHTAX010000001">
    <property type="protein sequence ID" value="MFC7188848.1"/>
    <property type="molecule type" value="Genomic_DNA"/>
</dbReference>
<dbReference type="GeneID" id="76198412"/>
<comment type="caution">
    <text evidence="1">The sequence shown here is derived from an EMBL/GenBank/DDBJ whole genome shotgun (WGS) entry which is preliminary data.</text>
</comment>
<dbReference type="RefSeq" id="WP_248904518.1">
    <property type="nucleotide sequence ID" value="NZ_CP109979.1"/>
</dbReference>